<keyword evidence="2" id="KW-1185">Reference proteome</keyword>
<accession>A0A9P8W493</accession>
<gene>
    <name evidence="1" type="ORF">B0T10DRAFT_59834</name>
</gene>
<dbReference type="AlphaFoldDB" id="A0A9P8W493"/>
<dbReference type="EMBL" id="JAGPYM010000012">
    <property type="protein sequence ID" value="KAH6888700.1"/>
    <property type="molecule type" value="Genomic_DNA"/>
</dbReference>
<evidence type="ECO:0000313" key="2">
    <source>
        <dbReference type="Proteomes" id="UP000777438"/>
    </source>
</evidence>
<name>A0A9P8W493_9HYPO</name>
<proteinExistence type="predicted"/>
<evidence type="ECO:0000313" key="1">
    <source>
        <dbReference type="EMBL" id="KAH6888700.1"/>
    </source>
</evidence>
<reference evidence="1 2" key="1">
    <citation type="journal article" date="2021" name="Nat. Commun.">
        <title>Genetic determinants of endophytism in the Arabidopsis root mycobiome.</title>
        <authorList>
            <person name="Mesny F."/>
            <person name="Miyauchi S."/>
            <person name="Thiergart T."/>
            <person name="Pickel B."/>
            <person name="Atanasova L."/>
            <person name="Karlsson M."/>
            <person name="Huettel B."/>
            <person name="Barry K.W."/>
            <person name="Haridas S."/>
            <person name="Chen C."/>
            <person name="Bauer D."/>
            <person name="Andreopoulos W."/>
            <person name="Pangilinan J."/>
            <person name="LaButti K."/>
            <person name="Riley R."/>
            <person name="Lipzen A."/>
            <person name="Clum A."/>
            <person name="Drula E."/>
            <person name="Henrissat B."/>
            <person name="Kohler A."/>
            <person name="Grigoriev I.V."/>
            <person name="Martin F.M."/>
            <person name="Hacquard S."/>
        </authorList>
    </citation>
    <scope>NUCLEOTIDE SEQUENCE [LARGE SCALE GENOMIC DNA]</scope>
    <source>
        <strain evidence="1 2">MPI-CAGE-CH-0241</strain>
    </source>
</reference>
<dbReference type="Proteomes" id="UP000777438">
    <property type="component" value="Unassembled WGS sequence"/>
</dbReference>
<comment type="caution">
    <text evidence="1">The sequence shown here is derived from an EMBL/GenBank/DDBJ whole genome shotgun (WGS) entry which is preliminary data.</text>
</comment>
<sequence length="98" mass="11248">MRFIGCLHACTLFYFLAVCFVDTCYISHIGCITAVLPDWKYHHNLWYAMIKICGNKKAHLLKHISKSKVHPSTAFSRIQGSSFLDKISPKLSRVAKYQ</sequence>
<organism evidence="1 2">
    <name type="scientific">Thelonectria olida</name>
    <dbReference type="NCBI Taxonomy" id="1576542"/>
    <lineage>
        <taxon>Eukaryota</taxon>
        <taxon>Fungi</taxon>
        <taxon>Dikarya</taxon>
        <taxon>Ascomycota</taxon>
        <taxon>Pezizomycotina</taxon>
        <taxon>Sordariomycetes</taxon>
        <taxon>Hypocreomycetidae</taxon>
        <taxon>Hypocreales</taxon>
        <taxon>Nectriaceae</taxon>
        <taxon>Thelonectria</taxon>
    </lineage>
</organism>
<protein>
    <submittedName>
        <fullName evidence="1">Uncharacterized protein</fullName>
    </submittedName>
</protein>